<name>A0A1Y2K8L8_9PROT</name>
<keyword evidence="1" id="KW-1133">Transmembrane helix</keyword>
<dbReference type="PANTHER" id="PTHR31272:SF9">
    <property type="entry name" value="BLL1027 PROTEIN"/>
    <property type="match status" value="1"/>
</dbReference>
<dbReference type="Proteomes" id="UP000194003">
    <property type="component" value="Unassembled WGS sequence"/>
</dbReference>
<feature type="transmembrane region" description="Helical" evidence="1">
    <location>
        <begin position="53"/>
        <end position="73"/>
    </location>
</feature>
<dbReference type="EMBL" id="LVJN01000015">
    <property type="protein sequence ID" value="OSM07100.1"/>
    <property type="molecule type" value="Genomic_DNA"/>
</dbReference>
<organism evidence="3 4">
    <name type="scientific">Magnetofaba australis IT-1</name>
    <dbReference type="NCBI Taxonomy" id="1434232"/>
    <lineage>
        <taxon>Bacteria</taxon>
        <taxon>Pseudomonadati</taxon>
        <taxon>Pseudomonadota</taxon>
        <taxon>Magnetococcia</taxon>
        <taxon>Magnetococcales</taxon>
        <taxon>Magnetococcaceae</taxon>
        <taxon>Magnetofaba</taxon>
    </lineage>
</organism>
<proteinExistence type="predicted"/>
<evidence type="ECO:0000313" key="4">
    <source>
        <dbReference type="Proteomes" id="UP000194003"/>
    </source>
</evidence>
<dbReference type="RefSeq" id="WP_085441056.1">
    <property type="nucleotide sequence ID" value="NZ_LVJN01000015.1"/>
</dbReference>
<feature type="domain" description="Urease accessory protein UreH-like transmembrane" evidence="2">
    <location>
        <begin position="15"/>
        <end position="208"/>
    </location>
</feature>
<dbReference type="PANTHER" id="PTHR31272">
    <property type="entry name" value="CYTOCHROME C-TYPE BIOGENESIS PROTEIN HI_1454-RELATED"/>
    <property type="match status" value="1"/>
</dbReference>
<accession>A0A1Y2K8L8</accession>
<comment type="caution">
    <text evidence="3">The sequence shown here is derived from an EMBL/GenBank/DDBJ whole genome shotgun (WGS) entry which is preliminary data.</text>
</comment>
<protein>
    <submittedName>
        <fullName evidence="3">Putative cytochrome c biogenesis protein, transmembrane region</fullName>
    </submittedName>
</protein>
<dbReference type="InterPro" id="IPR051790">
    <property type="entry name" value="Cytochrome_c-biogenesis_DsbD"/>
</dbReference>
<dbReference type="AlphaFoldDB" id="A0A1Y2K8L8"/>
<evidence type="ECO:0000313" key="3">
    <source>
        <dbReference type="EMBL" id="OSM07100.1"/>
    </source>
</evidence>
<dbReference type="STRING" id="1434232.MAIT1_03990"/>
<dbReference type="Pfam" id="PF13386">
    <property type="entry name" value="DsbD_2"/>
    <property type="match status" value="1"/>
</dbReference>
<feature type="transmembrane region" description="Helical" evidence="1">
    <location>
        <begin position="85"/>
        <end position="104"/>
    </location>
</feature>
<evidence type="ECO:0000256" key="1">
    <source>
        <dbReference type="SAM" id="Phobius"/>
    </source>
</evidence>
<dbReference type="OrthoDB" id="8559538at2"/>
<feature type="transmembrane region" description="Helical" evidence="1">
    <location>
        <begin position="125"/>
        <end position="145"/>
    </location>
</feature>
<keyword evidence="1" id="KW-0472">Membrane</keyword>
<feature type="transmembrane region" description="Helical" evidence="1">
    <location>
        <begin position="157"/>
        <end position="182"/>
    </location>
</feature>
<feature type="transmembrane region" description="Helical" evidence="1">
    <location>
        <begin position="194"/>
        <end position="213"/>
    </location>
</feature>
<gene>
    <name evidence="3" type="ORF">MAIT1_03990</name>
</gene>
<feature type="transmembrane region" description="Helical" evidence="1">
    <location>
        <begin position="15"/>
        <end position="41"/>
    </location>
</feature>
<keyword evidence="4" id="KW-1185">Reference proteome</keyword>
<reference evidence="3 4" key="1">
    <citation type="journal article" date="2016" name="BMC Genomics">
        <title>Combined genomic and structural analyses of a cultured magnetotactic bacterium reveals its niche adaptation to a dynamic environment.</title>
        <authorList>
            <person name="Araujo A.C."/>
            <person name="Morillo V."/>
            <person name="Cypriano J."/>
            <person name="Teixeira L.C."/>
            <person name="Leao P."/>
            <person name="Lyra S."/>
            <person name="Almeida L.G."/>
            <person name="Bazylinski D.A."/>
            <person name="Vasconcellos A.T."/>
            <person name="Abreu F."/>
            <person name="Lins U."/>
        </authorList>
    </citation>
    <scope>NUCLEOTIDE SEQUENCE [LARGE SCALE GENOMIC DNA]</scope>
    <source>
        <strain evidence="3 4">IT-1</strain>
    </source>
</reference>
<sequence>MPPLAFDGALSLASAWILGLSTGLTLCALSCVPAMGSWALARAGGGLQALGDTVLFLAGRVTGYTLLAGGAAWLGQTLLLWREAWPVEAILGVALIASGMLLAWPRRSGQCAGSHGRRGESWPPFFLGLSLSLIPCPPLAALLSASANAADWLHGALLGGAFGVGAALSPVLLIAPLFGLFGKSLTTAQPWLARWTRLAGAAALVALGVARLLGGGAA</sequence>
<evidence type="ECO:0000259" key="2">
    <source>
        <dbReference type="Pfam" id="PF13386"/>
    </source>
</evidence>
<dbReference type="InterPro" id="IPR039447">
    <property type="entry name" value="UreH-like_TM_dom"/>
</dbReference>
<keyword evidence="1 3" id="KW-0812">Transmembrane</keyword>